<evidence type="ECO:0000313" key="2">
    <source>
        <dbReference type="Proteomes" id="UP001516023"/>
    </source>
</evidence>
<organism evidence="1 2">
    <name type="scientific">Cyclotella cryptica</name>
    <dbReference type="NCBI Taxonomy" id="29204"/>
    <lineage>
        <taxon>Eukaryota</taxon>
        <taxon>Sar</taxon>
        <taxon>Stramenopiles</taxon>
        <taxon>Ochrophyta</taxon>
        <taxon>Bacillariophyta</taxon>
        <taxon>Coscinodiscophyceae</taxon>
        <taxon>Thalassiosirophycidae</taxon>
        <taxon>Stephanodiscales</taxon>
        <taxon>Stephanodiscaceae</taxon>
        <taxon>Cyclotella</taxon>
    </lineage>
</organism>
<evidence type="ECO:0000313" key="1">
    <source>
        <dbReference type="EMBL" id="KAL3793827.1"/>
    </source>
</evidence>
<dbReference type="InterPro" id="IPR035766">
    <property type="entry name" value="SPRYD7"/>
</dbReference>
<name>A0ABD3Q0K6_9STRA</name>
<dbReference type="PANTHER" id="PTHR20951:SF2">
    <property type="entry name" value="SPRY DOMAIN-CONTAINING PROTEIN 7"/>
    <property type="match status" value="1"/>
</dbReference>
<evidence type="ECO:0008006" key="3">
    <source>
        <dbReference type="Google" id="ProtNLM"/>
    </source>
</evidence>
<protein>
    <recommendedName>
        <fullName evidence="3">SPRY domain-containing protein</fullName>
    </recommendedName>
</protein>
<dbReference type="AlphaFoldDB" id="A0ABD3Q0K6"/>
<dbReference type="PANTHER" id="PTHR20951">
    <property type="entry name" value="C13ORF1 PROTEIN-RELATED"/>
    <property type="match status" value="1"/>
</dbReference>
<comment type="caution">
    <text evidence="1">The sequence shown here is derived from an EMBL/GenBank/DDBJ whole genome shotgun (WGS) entry which is preliminary data.</text>
</comment>
<sequence length="201" mass="22003">MGGCCSCLTRFLSSSGIEMSENSRTEDLVAGESMPQVHSIDIGMSAPTIQTSIDSSAEVQGHGLALLDVTVEQDRAYWEWRVRMNGDATSSWPPMFGVSNKRNAKFYEILAESAVPPEKHGTKFMCAAPNLKDGDVVGVVVRQSEIPMIQLYLNGEAQDGLVVSRFRGTVYPSIFLPECSEGSISASFLYREEQFVHGSPR</sequence>
<reference evidence="1 2" key="1">
    <citation type="journal article" date="2020" name="G3 (Bethesda)">
        <title>Improved Reference Genome for Cyclotella cryptica CCMP332, a Model for Cell Wall Morphogenesis, Salinity Adaptation, and Lipid Production in Diatoms (Bacillariophyta).</title>
        <authorList>
            <person name="Roberts W.R."/>
            <person name="Downey K.M."/>
            <person name="Ruck E.C."/>
            <person name="Traller J.C."/>
            <person name="Alverson A.J."/>
        </authorList>
    </citation>
    <scope>NUCLEOTIDE SEQUENCE [LARGE SCALE GENOMIC DNA]</scope>
    <source>
        <strain evidence="1 2">CCMP332</strain>
    </source>
</reference>
<keyword evidence="2" id="KW-1185">Reference proteome</keyword>
<proteinExistence type="predicted"/>
<gene>
    <name evidence="1" type="ORF">HJC23_006187</name>
</gene>
<dbReference type="EMBL" id="JABMIG020000087">
    <property type="protein sequence ID" value="KAL3793827.1"/>
    <property type="molecule type" value="Genomic_DNA"/>
</dbReference>
<dbReference type="Proteomes" id="UP001516023">
    <property type="component" value="Unassembled WGS sequence"/>
</dbReference>
<accession>A0ABD3Q0K6</accession>